<evidence type="ECO:0000313" key="4">
    <source>
        <dbReference type="EMBL" id="KAA2238702.1"/>
    </source>
</evidence>
<dbReference type="Pfam" id="PF14021">
    <property type="entry name" value="TNT"/>
    <property type="match status" value="2"/>
</dbReference>
<evidence type="ECO:0000256" key="1">
    <source>
        <dbReference type="SAM" id="MobiDB-lite"/>
    </source>
</evidence>
<proteinExistence type="predicted"/>
<evidence type="ECO:0000259" key="3">
    <source>
        <dbReference type="Pfam" id="PF14021"/>
    </source>
</evidence>
<organism evidence="4 5">
    <name type="scientific">Chitinophaga agrisoli</name>
    <dbReference type="NCBI Taxonomy" id="2607653"/>
    <lineage>
        <taxon>Bacteria</taxon>
        <taxon>Pseudomonadati</taxon>
        <taxon>Bacteroidota</taxon>
        <taxon>Chitinophagia</taxon>
        <taxon>Chitinophagales</taxon>
        <taxon>Chitinophagaceae</taxon>
        <taxon>Chitinophaga</taxon>
    </lineage>
</organism>
<dbReference type="AlphaFoldDB" id="A0A5B2VK80"/>
<dbReference type="RefSeq" id="WP_149839881.1">
    <property type="nucleotide sequence ID" value="NZ_VUOC01000004.1"/>
</dbReference>
<comment type="caution">
    <text evidence="4">The sequence shown here is derived from an EMBL/GenBank/DDBJ whole genome shotgun (WGS) entry which is preliminary data.</text>
</comment>
<evidence type="ECO:0000256" key="2">
    <source>
        <dbReference type="SAM" id="SignalP"/>
    </source>
</evidence>
<feature type="domain" description="TNT" evidence="3">
    <location>
        <begin position="805"/>
        <end position="907"/>
    </location>
</feature>
<dbReference type="InterPro" id="IPR025331">
    <property type="entry name" value="TNT"/>
</dbReference>
<feature type="region of interest" description="Disordered" evidence="1">
    <location>
        <begin position="914"/>
        <end position="956"/>
    </location>
</feature>
<name>A0A5B2VK80_9BACT</name>
<accession>A0A5B2VK80</accession>
<reference evidence="4 5" key="2">
    <citation type="submission" date="2019-09" db="EMBL/GenBank/DDBJ databases">
        <authorList>
            <person name="Jin C."/>
        </authorList>
    </citation>
    <scope>NUCLEOTIDE SEQUENCE [LARGE SCALE GENOMIC DNA]</scope>
    <source>
        <strain evidence="4 5">BN140078</strain>
    </source>
</reference>
<feature type="signal peptide" evidence="2">
    <location>
        <begin position="1"/>
        <end position="21"/>
    </location>
</feature>
<protein>
    <submittedName>
        <fullName evidence="4">DUF4237 domain-containing protein</fullName>
    </submittedName>
</protein>
<dbReference type="GO" id="GO:0050135">
    <property type="term" value="F:NADP+ nucleosidase activity"/>
    <property type="evidence" value="ECO:0007669"/>
    <property type="project" value="InterPro"/>
</dbReference>
<keyword evidence="2" id="KW-0732">Signal</keyword>
<dbReference type="Gene3D" id="3.10.310.50">
    <property type="match status" value="1"/>
</dbReference>
<reference evidence="4 5" key="1">
    <citation type="submission" date="2019-09" db="EMBL/GenBank/DDBJ databases">
        <title>Chitinophaga ginsengihumi sp. nov., isolated from soil of ginseng rhizosphere.</title>
        <authorList>
            <person name="Lee J."/>
        </authorList>
    </citation>
    <scope>NUCLEOTIDE SEQUENCE [LARGE SCALE GENOMIC DNA]</scope>
    <source>
        <strain evidence="4 5">BN140078</strain>
    </source>
</reference>
<evidence type="ECO:0000313" key="5">
    <source>
        <dbReference type="Proteomes" id="UP000324611"/>
    </source>
</evidence>
<sequence length="1141" mass="127691">MRKRLLLFIITWCCHLGLANAGSKTVADDDIREKVVQEGVAALNKMIRENREHTLAGERFKNRYVLVLDGNGKYIEQKNVAAGGIVYPPIFSETEEAAINTRLQLINTSEDFGEFVVVVNSWVVDLKKKITKDATINDVLDLKPYTNEDLKIKVADAVKDLGKDILLRSELYGFKTKVAIVYGREICYLGKDKFQSFAVSKSYAAGLGEGVLAEINASIKGRLPSMGKPLQYLLALPNELYGAYLLKKDAQSKLKLDYEFTPKANSHFDQLQKRIGPDKCENCPAPDNPSTQVFDYSNILTPEEKAKMAAKLAVISQRTSKYTTRLYITDYQNPPEILNAVKDYVANPAANDIILWVHFNEDKKIQLKAGYGKNVPNQQYTNSFLKLLQKVLPEVAGNFDPLTAMLDGITTMINWLQLPERFYNPEHLDETTGENDYNPLFYRTFQVSSTIALDPVALASLIKTDAKFTPSQLEFAVVCGLWNGFVDMFSGLPQPYSWGIKMILNEDNARAEFVNKWKGMLMDCAQNHYEILLPRTFGDGVVLCVWDGLVKHFTEGNACVIAYKAGGAVFQIITTVVPSSKLGALGKISDALEILDPMNLFMKGAGKFVKVVVMPTGRLLFTCGKGVIGALLQSGKYYIQLFDESLNIIDPSKWNINTTVLELPDPAGHPVRVRMVGSAADLRNSDLKIKQFVADGKGTEITDGNNRRVAVVGKEGDDNSDMMAVTEDENVTANTATNKVVYNSVDELGATYDPGKKVSSTLRGEIYNYYKNKNWAKLQEIFAENKINGGWPPGNGGYNGEMVYLKKGDLLDRYQWELKPGPDGKPVYKGEYCSPVNGQPYDYPSRALKGEENTYDAYYQMKVLKDFDFPVEQATIIPWWGHEGEGIQIRFEKQKDVKWLAENGYIEVVPVSSPKGQAAAHTDANTHTSSGTGNDGADNTHTNDDSQGSATTGGTNKVVYNSVDELGATYDPKKKVSSTIRGEIYNYFKKKNWAKLQEIFAENKINGGWPPGNGGYDAEMIFLKKGDVLDRYQYLVDMKPDNVTPIYKGEYCSPVNGEPYDYPSRALRGEEKKYTAYYQIKVLKDFDFRVERATIIPWWGYKGEGIQIRFDPQKEVKWLTENGYIEIIPISSPNNTLKIQK</sequence>
<dbReference type="EMBL" id="VUOC01000004">
    <property type="protein sequence ID" value="KAA2238702.1"/>
    <property type="molecule type" value="Genomic_DNA"/>
</dbReference>
<dbReference type="Proteomes" id="UP000324611">
    <property type="component" value="Unassembled WGS sequence"/>
</dbReference>
<feature type="compositionally biased region" description="Polar residues" evidence="1">
    <location>
        <begin position="923"/>
        <end position="956"/>
    </location>
</feature>
<keyword evidence="5" id="KW-1185">Reference proteome</keyword>
<feature type="domain" description="TNT" evidence="3">
    <location>
        <begin position="1023"/>
        <end position="1126"/>
    </location>
</feature>
<gene>
    <name evidence="4" type="ORF">F0L74_21015</name>
</gene>
<feature type="chain" id="PRO_5022925776" evidence="2">
    <location>
        <begin position="22"/>
        <end position="1141"/>
    </location>
</feature>